<evidence type="ECO:0008006" key="4">
    <source>
        <dbReference type="Google" id="ProtNLM"/>
    </source>
</evidence>
<dbReference type="Proteomes" id="UP001550348">
    <property type="component" value="Unassembled WGS sequence"/>
</dbReference>
<dbReference type="InterPro" id="IPR013321">
    <property type="entry name" value="Arc_rbn_hlx_hlx"/>
</dbReference>
<organism evidence="2 3">
    <name type="scientific">Micromonospora fulviviridis</name>
    <dbReference type="NCBI Taxonomy" id="47860"/>
    <lineage>
        <taxon>Bacteria</taxon>
        <taxon>Bacillati</taxon>
        <taxon>Actinomycetota</taxon>
        <taxon>Actinomycetes</taxon>
        <taxon>Micromonosporales</taxon>
        <taxon>Micromonosporaceae</taxon>
        <taxon>Micromonospora</taxon>
    </lineage>
</organism>
<keyword evidence="3" id="KW-1185">Reference proteome</keyword>
<dbReference type="InterPro" id="IPR010985">
    <property type="entry name" value="Ribbon_hlx_hlx"/>
</dbReference>
<accession>A0ABV2VS36</accession>
<dbReference type="RefSeq" id="WP_355667193.1">
    <property type="nucleotide sequence ID" value="NZ_JBEXRX010000117.1"/>
</dbReference>
<proteinExistence type="predicted"/>
<sequence length="65" mass="7540">MTRSPRASDEPPMPPRRQAQPRVQISTRIPEELSERLRAFVRKHDTSVQAVVELALDEFLSRREA</sequence>
<gene>
    <name evidence="2" type="ORF">ABZ071_27685</name>
</gene>
<dbReference type="Gene3D" id="1.10.1220.10">
    <property type="entry name" value="Met repressor-like"/>
    <property type="match status" value="1"/>
</dbReference>
<dbReference type="SUPFAM" id="SSF47598">
    <property type="entry name" value="Ribbon-helix-helix"/>
    <property type="match status" value="1"/>
</dbReference>
<evidence type="ECO:0000256" key="1">
    <source>
        <dbReference type="SAM" id="MobiDB-lite"/>
    </source>
</evidence>
<dbReference type="EMBL" id="JBEXRX010000117">
    <property type="protein sequence ID" value="MEU0155615.1"/>
    <property type="molecule type" value="Genomic_DNA"/>
</dbReference>
<protein>
    <recommendedName>
        <fullName evidence="4">Ribbon-helix-helix protein, CopG family</fullName>
    </recommendedName>
</protein>
<feature type="region of interest" description="Disordered" evidence="1">
    <location>
        <begin position="1"/>
        <end position="24"/>
    </location>
</feature>
<name>A0ABV2VS36_9ACTN</name>
<evidence type="ECO:0000313" key="3">
    <source>
        <dbReference type="Proteomes" id="UP001550348"/>
    </source>
</evidence>
<comment type="caution">
    <text evidence="2">The sequence shown here is derived from an EMBL/GenBank/DDBJ whole genome shotgun (WGS) entry which is preliminary data.</text>
</comment>
<evidence type="ECO:0000313" key="2">
    <source>
        <dbReference type="EMBL" id="MEU0155615.1"/>
    </source>
</evidence>
<reference evidence="2 3" key="1">
    <citation type="submission" date="2024-06" db="EMBL/GenBank/DDBJ databases">
        <title>The Natural Products Discovery Center: Release of the First 8490 Sequenced Strains for Exploring Actinobacteria Biosynthetic Diversity.</title>
        <authorList>
            <person name="Kalkreuter E."/>
            <person name="Kautsar S.A."/>
            <person name="Yang D."/>
            <person name="Bader C.D."/>
            <person name="Teijaro C.N."/>
            <person name="Fluegel L."/>
            <person name="Davis C.M."/>
            <person name="Simpson J.R."/>
            <person name="Lauterbach L."/>
            <person name="Steele A.D."/>
            <person name="Gui C."/>
            <person name="Meng S."/>
            <person name="Li G."/>
            <person name="Viehrig K."/>
            <person name="Ye F."/>
            <person name="Su P."/>
            <person name="Kiefer A.F."/>
            <person name="Nichols A."/>
            <person name="Cepeda A.J."/>
            <person name="Yan W."/>
            <person name="Fan B."/>
            <person name="Jiang Y."/>
            <person name="Adhikari A."/>
            <person name="Zheng C.-J."/>
            <person name="Schuster L."/>
            <person name="Cowan T.M."/>
            <person name="Smanski M.J."/>
            <person name="Chevrette M.G."/>
            <person name="De Carvalho L.P.S."/>
            <person name="Shen B."/>
        </authorList>
    </citation>
    <scope>NUCLEOTIDE SEQUENCE [LARGE SCALE GENOMIC DNA]</scope>
    <source>
        <strain evidence="2 3">NPDC006286</strain>
    </source>
</reference>